<feature type="region of interest" description="Disordered" evidence="1">
    <location>
        <begin position="679"/>
        <end position="715"/>
    </location>
</feature>
<sequence>MPASFVPRTATLDAAIEKFHNAFVNMLVGKTDGAKFVNKSDMFVVLKAAHEVNNELARCDVETPTYDPLLAELKNMMPLYEHPSGNVPFQERLDLPPTTDLELITGGMTKPKDSTAKTATTKPVTAKTTTANPPATTKPATKPDVATKRTTATAAKSTNAAGAKVTNAAGGKKVNAAGVKSIPMIEARNVVRKAVTYLSVDEDESSGEEKQEEEEESGQEEEEEEEAEVVSARPTRRRVVKSAAVITDEMEEDEGITWSLADRRQAERDAAWSGPDPKDPCSNNDTKDIRYWQFYWGPYSTPLAKPSPISREDLPNRRLNPIDKEGLGKYVLADVYDTPCIQCAGGKNTPAKPCVMVGCKPVPLATTEAEEEKERAAACASCRHHKRRCEGRSRGRSRQIVLNPFNKFNQPVKGNGKAKVKTEKVTPAAKTRAARCPAVDDVLPEADETEAVTSAGKTGRSRRPAVEEDLPNGKLETRMAAMEKTCQGLAKKIGDLDTTMRRLLKNSSEKLTLDIHKLEQAHKSTKAYVEQKTCTAMEALEELGNAVHQTLENMVNILDEVPEEVRDALQELGESAAGDDTESALHDIRATQARWADLANLVEMLIPKSMGGNAVASASHTPTPPQHAPLLPSAIVPQHTVDANPAATIADITPAATIADAAPSESPMPNDEKVDIEMTEAEPVDDNEEHASGEPEDEPTPMQQDDSEIGLNKERLVATTYIMYS</sequence>
<dbReference type="HOGENOM" id="CLU_345473_0_0_1"/>
<feature type="region of interest" description="Disordered" evidence="1">
    <location>
        <begin position="106"/>
        <end position="161"/>
    </location>
</feature>
<dbReference type="Proteomes" id="UP000001194">
    <property type="component" value="Unassembled WGS sequence"/>
</dbReference>
<dbReference type="InParanoid" id="B0DC43"/>
<evidence type="ECO:0000256" key="1">
    <source>
        <dbReference type="SAM" id="MobiDB-lite"/>
    </source>
</evidence>
<dbReference type="OrthoDB" id="3131015at2759"/>
<feature type="region of interest" description="Disordered" evidence="1">
    <location>
        <begin position="199"/>
        <end position="233"/>
    </location>
</feature>
<organism evidence="3">
    <name type="scientific">Laccaria bicolor (strain S238N-H82 / ATCC MYA-4686)</name>
    <name type="common">Bicoloured deceiver</name>
    <name type="synonym">Laccaria laccata var. bicolor</name>
    <dbReference type="NCBI Taxonomy" id="486041"/>
    <lineage>
        <taxon>Eukaryota</taxon>
        <taxon>Fungi</taxon>
        <taxon>Dikarya</taxon>
        <taxon>Basidiomycota</taxon>
        <taxon>Agaricomycotina</taxon>
        <taxon>Agaricomycetes</taxon>
        <taxon>Agaricomycetidae</taxon>
        <taxon>Agaricales</taxon>
        <taxon>Agaricineae</taxon>
        <taxon>Hydnangiaceae</taxon>
        <taxon>Laccaria</taxon>
    </lineage>
</organism>
<feature type="compositionally biased region" description="Acidic residues" evidence="1">
    <location>
        <begin position="679"/>
        <end position="699"/>
    </location>
</feature>
<feature type="compositionally biased region" description="Acidic residues" evidence="1">
    <location>
        <begin position="200"/>
        <end position="228"/>
    </location>
</feature>
<dbReference type="EMBL" id="DS547103">
    <property type="protein sequence ID" value="EDR07826.1"/>
    <property type="molecule type" value="Genomic_DNA"/>
</dbReference>
<protein>
    <submittedName>
        <fullName evidence="2">Predicted protein</fullName>
    </submittedName>
</protein>
<proteinExistence type="predicted"/>
<evidence type="ECO:0000313" key="3">
    <source>
        <dbReference type="Proteomes" id="UP000001194"/>
    </source>
</evidence>
<reference evidence="2 3" key="1">
    <citation type="journal article" date="2008" name="Nature">
        <title>The genome of Laccaria bicolor provides insights into mycorrhizal symbiosis.</title>
        <authorList>
            <person name="Martin F."/>
            <person name="Aerts A."/>
            <person name="Ahren D."/>
            <person name="Brun A."/>
            <person name="Danchin E.G.J."/>
            <person name="Duchaussoy F."/>
            <person name="Gibon J."/>
            <person name="Kohler A."/>
            <person name="Lindquist E."/>
            <person name="Pereda V."/>
            <person name="Salamov A."/>
            <person name="Shapiro H.J."/>
            <person name="Wuyts J."/>
            <person name="Blaudez D."/>
            <person name="Buee M."/>
            <person name="Brokstein P."/>
            <person name="Canbaeck B."/>
            <person name="Cohen D."/>
            <person name="Courty P.E."/>
            <person name="Coutinho P.M."/>
            <person name="Delaruelle C."/>
            <person name="Detter J.C."/>
            <person name="Deveau A."/>
            <person name="DiFazio S."/>
            <person name="Duplessis S."/>
            <person name="Fraissinet-Tachet L."/>
            <person name="Lucic E."/>
            <person name="Frey-Klett P."/>
            <person name="Fourrey C."/>
            <person name="Feussner I."/>
            <person name="Gay G."/>
            <person name="Grimwood J."/>
            <person name="Hoegger P.J."/>
            <person name="Jain P."/>
            <person name="Kilaru S."/>
            <person name="Labbe J."/>
            <person name="Lin Y.C."/>
            <person name="Legue V."/>
            <person name="Le Tacon F."/>
            <person name="Marmeisse R."/>
            <person name="Melayah D."/>
            <person name="Montanini B."/>
            <person name="Muratet M."/>
            <person name="Nehls U."/>
            <person name="Niculita-Hirzel H."/>
            <person name="Oudot-Le Secq M.P."/>
            <person name="Peter M."/>
            <person name="Quesneville H."/>
            <person name="Rajashekar B."/>
            <person name="Reich M."/>
            <person name="Rouhier N."/>
            <person name="Schmutz J."/>
            <person name="Yin T."/>
            <person name="Chalot M."/>
            <person name="Henrissat B."/>
            <person name="Kuees U."/>
            <person name="Lucas S."/>
            <person name="Van de Peer Y."/>
            <person name="Podila G.K."/>
            <person name="Polle A."/>
            <person name="Pukkila P.J."/>
            <person name="Richardson P.M."/>
            <person name="Rouze P."/>
            <person name="Sanders I.R."/>
            <person name="Stajich J.E."/>
            <person name="Tunlid A."/>
            <person name="Tuskan G."/>
            <person name="Grigoriev I.V."/>
        </authorList>
    </citation>
    <scope>NUCLEOTIDE SEQUENCE [LARGE SCALE GENOMIC DNA]</scope>
    <source>
        <strain evidence="3">S238N-H82 / ATCC MYA-4686</strain>
    </source>
</reference>
<feature type="compositionally biased region" description="Low complexity" evidence="1">
    <location>
        <begin position="116"/>
        <end position="161"/>
    </location>
</feature>
<dbReference type="RefSeq" id="XP_001881615.1">
    <property type="nucleotide sequence ID" value="XM_001881580.1"/>
</dbReference>
<dbReference type="KEGG" id="lbc:LACBIDRAFT_327559"/>
<name>B0DC43_LACBS</name>
<gene>
    <name evidence="2" type="ORF">LACBIDRAFT_327559</name>
</gene>
<feature type="region of interest" description="Disordered" evidence="1">
    <location>
        <begin position="612"/>
        <end position="631"/>
    </location>
</feature>
<dbReference type="GeneID" id="6077308"/>
<accession>B0DC43</accession>
<keyword evidence="3" id="KW-1185">Reference proteome</keyword>
<evidence type="ECO:0000313" key="2">
    <source>
        <dbReference type="EMBL" id="EDR07826.1"/>
    </source>
</evidence>
<dbReference type="AlphaFoldDB" id="B0DC43"/>